<sequence length="83" mass="9413">MDTLLEMEPTACLWLQSLDASPPATMVTNVDKGHISGNPESYKQQPRSKTVQFSEVVFAPRGYKKRDHQRSRRILLRRGAITA</sequence>
<keyword evidence="2" id="KW-1185">Reference proteome</keyword>
<dbReference type="AlphaFoldDB" id="A0A8G0L240"/>
<proteinExistence type="predicted"/>
<name>A0A8G0L240_9HYPO</name>
<evidence type="ECO:0000313" key="2">
    <source>
        <dbReference type="Proteomes" id="UP000826661"/>
    </source>
</evidence>
<dbReference type="EMBL" id="CP075864">
    <property type="protein sequence ID" value="QYS94373.1"/>
    <property type="molecule type" value="Genomic_DNA"/>
</dbReference>
<evidence type="ECO:0000313" key="1">
    <source>
        <dbReference type="EMBL" id="QYS94373.1"/>
    </source>
</evidence>
<reference evidence="1 2" key="1">
    <citation type="journal article" date="2021" name="BMC Genomics">
        <title>Telomere-to-telomere genome assembly of asparaginase-producing Trichoderma simmonsii.</title>
        <authorList>
            <person name="Chung D."/>
            <person name="Kwon Y.M."/>
            <person name="Yang Y."/>
        </authorList>
    </citation>
    <scope>NUCLEOTIDE SEQUENCE [LARGE SCALE GENOMIC DNA]</scope>
    <source>
        <strain evidence="1 2">GH-Sj1</strain>
    </source>
</reference>
<dbReference type="Proteomes" id="UP000826661">
    <property type="component" value="Chromosome I"/>
</dbReference>
<accession>A0A8G0L240</accession>
<organism evidence="1 2">
    <name type="scientific">Trichoderma simmonsii</name>
    <dbReference type="NCBI Taxonomy" id="1491479"/>
    <lineage>
        <taxon>Eukaryota</taxon>
        <taxon>Fungi</taxon>
        <taxon>Dikarya</taxon>
        <taxon>Ascomycota</taxon>
        <taxon>Pezizomycotina</taxon>
        <taxon>Sordariomycetes</taxon>
        <taxon>Hypocreomycetidae</taxon>
        <taxon>Hypocreales</taxon>
        <taxon>Hypocreaceae</taxon>
        <taxon>Trichoderma</taxon>
    </lineage>
</organism>
<protein>
    <submittedName>
        <fullName evidence="1">Uncharacterized protein</fullName>
    </submittedName>
</protein>
<gene>
    <name evidence="1" type="ORF">H0G86_001708</name>
</gene>